<feature type="domain" description="DUF7820" evidence="3">
    <location>
        <begin position="396"/>
        <end position="712"/>
    </location>
</feature>
<keyword evidence="2" id="KW-0472">Membrane</keyword>
<keyword evidence="5" id="KW-1185">Reference proteome</keyword>
<evidence type="ECO:0000259" key="3">
    <source>
        <dbReference type="Pfam" id="PF25130"/>
    </source>
</evidence>
<feature type="region of interest" description="Disordered" evidence="1">
    <location>
        <begin position="1"/>
        <end position="211"/>
    </location>
</feature>
<keyword evidence="2" id="KW-1133">Transmembrane helix</keyword>
<gene>
    <name evidence="4" type="ORF">PVAG01_07217</name>
</gene>
<proteinExistence type="predicted"/>
<feature type="transmembrane region" description="Helical" evidence="2">
    <location>
        <begin position="332"/>
        <end position="362"/>
    </location>
</feature>
<dbReference type="EMBL" id="JBFCZG010000006">
    <property type="protein sequence ID" value="KAL3420772.1"/>
    <property type="molecule type" value="Genomic_DNA"/>
</dbReference>
<evidence type="ECO:0000256" key="2">
    <source>
        <dbReference type="SAM" id="Phobius"/>
    </source>
</evidence>
<keyword evidence="2" id="KW-0812">Transmembrane</keyword>
<feature type="compositionally biased region" description="Polar residues" evidence="1">
    <location>
        <begin position="18"/>
        <end position="27"/>
    </location>
</feature>
<dbReference type="InterPro" id="IPR056722">
    <property type="entry name" value="DUF7820"/>
</dbReference>
<accession>A0ABR4PC82</accession>
<feature type="compositionally biased region" description="Low complexity" evidence="1">
    <location>
        <begin position="371"/>
        <end position="394"/>
    </location>
</feature>
<sequence length="713" mass="76730">MATPNRRASSGVDRRASMRTSMRLSMQQDDEDEYALAAMGISDGFRPVDTAAGPQSASPDAAIRPRRSSPPPRPSSISKPTGVDSFALRHDGQMGPVSGMSGGGASSANRRSSIESENPYVRPESPYRGPTGPSHQYQMYSQESRLARTASVATSVTTTAPVVERNYTGPNGPTHPYGMYPQNTVPETETSNTPTVAPIPVGFPGRNNEYQRRLGPEGEEIAGIIGPDGHTEELPPYTQYPDEALARKTRPTVVAPVPAPVPAPVAGAGGMGLATRNPEFESREDFSNSPQSRQSTRSFTSDMSTHQVNTAAETASEKPELKKWQQVARRKVWGIVPVWVFVLVAIMLVLFGIILGSVFAALKPKDKPKHNNNGNHNPGTGESNAPSSSSSLISPTMTTTFDATQLSTVPVGLPTLPIGTFALPIQLPSTVQSSCLDNTAQSAAWSCNLPQAPLQVLVEDIPGTSEVASKEISLSLGNSSMPVFPYGAQPPTLSVAQVMSLVIDSQDTNKGPAWFFQLPYNKLVVLPESSLSTTSTSKREANKYNMPDDFMRRGVAQPGDKPWFCYWNGTLLEAFIYANLTSGSGSGGSSMSTRMMSTPTFGGGYPSPTPNPDHKFLPPYPKVVKVEERRVPSGAQTISPYCVQQVIDSEGFPSPAINSTGQQVRIFLNETESAQVISLSDKRDTFPSEVLERTTPLAERQTEYTCGCVWMFT</sequence>
<evidence type="ECO:0000313" key="4">
    <source>
        <dbReference type="EMBL" id="KAL3420772.1"/>
    </source>
</evidence>
<feature type="region of interest" description="Disordered" evidence="1">
    <location>
        <begin position="262"/>
        <end position="323"/>
    </location>
</feature>
<feature type="compositionally biased region" description="Polar residues" evidence="1">
    <location>
        <begin position="133"/>
        <end position="144"/>
    </location>
</feature>
<organism evidence="4 5">
    <name type="scientific">Phlyctema vagabunda</name>
    <dbReference type="NCBI Taxonomy" id="108571"/>
    <lineage>
        <taxon>Eukaryota</taxon>
        <taxon>Fungi</taxon>
        <taxon>Dikarya</taxon>
        <taxon>Ascomycota</taxon>
        <taxon>Pezizomycotina</taxon>
        <taxon>Leotiomycetes</taxon>
        <taxon>Helotiales</taxon>
        <taxon>Dermateaceae</taxon>
        <taxon>Phlyctema</taxon>
    </lineage>
</organism>
<evidence type="ECO:0000256" key="1">
    <source>
        <dbReference type="SAM" id="MobiDB-lite"/>
    </source>
</evidence>
<dbReference type="Proteomes" id="UP001629113">
    <property type="component" value="Unassembled WGS sequence"/>
</dbReference>
<protein>
    <recommendedName>
        <fullName evidence="3">DUF7820 domain-containing protein</fullName>
    </recommendedName>
</protein>
<dbReference type="PANTHER" id="PTHR42078">
    <property type="entry name" value="GLUCAN 1, 4-ALPHA-GLUCOSIDASE"/>
    <property type="match status" value="1"/>
</dbReference>
<name>A0ABR4PC82_9HELO</name>
<feature type="compositionally biased region" description="Low complexity" evidence="1">
    <location>
        <begin position="147"/>
        <end position="163"/>
    </location>
</feature>
<feature type="compositionally biased region" description="Polar residues" evidence="1">
    <location>
        <begin position="181"/>
        <end position="195"/>
    </location>
</feature>
<feature type="compositionally biased region" description="Polar residues" evidence="1">
    <location>
        <begin position="287"/>
        <end position="313"/>
    </location>
</feature>
<dbReference type="Pfam" id="PF25130">
    <property type="entry name" value="DUF7820"/>
    <property type="match status" value="1"/>
</dbReference>
<comment type="caution">
    <text evidence="4">The sequence shown here is derived from an EMBL/GenBank/DDBJ whole genome shotgun (WGS) entry which is preliminary data.</text>
</comment>
<dbReference type="PANTHER" id="PTHR42078:SF1">
    <property type="entry name" value="GLUCAN 1, 4-ALPHA-GLUCOSIDASE"/>
    <property type="match status" value="1"/>
</dbReference>
<reference evidence="4 5" key="1">
    <citation type="submission" date="2024-06" db="EMBL/GenBank/DDBJ databases">
        <title>Complete genome of Phlyctema vagabunda strain 19-DSS-EL-015.</title>
        <authorList>
            <person name="Fiorenzani C."/>
        </authorList>
    </citation>
    <scope>NUCLEOTIDE SEQUENCE [LARGE SCALE GENOMIC DNA]</scope>
    <source>
        <strain evidence="4 5">19-DSS-EL-015</strain>
    </source>
</reference>
<feature type="region of interest" description="Disordered" evidence="1">
    <location>
        <begin position="369"/>
        <end position="394"/>
    </location>
</feature>
<evidence type="ECO:0000313" key="5">
    <source>
        <dbReference type="Proteomes" id="UP001629113"/>
    </source>
</evidence>